<accession>A0A0C2SA28</accession>
<dbReference type="Pfam" id="PF03031">
    <property type="entry name" value="NIF"/>
    <property type="match status" value="1"/>
</dbReference>
<proteinExistence type="predicted"/>
<dbReference type="PROSITE" id="PS50969">
    <property type="entry name" value="FCP1"/>
    <property type="match status" value="1"/>
</dbReference>
<dbReference type="AlphaFoldDB" id="A0A0C2SA28"/>
<dbReference type="EMBL" id="KN818312">
    <property type="protein sequence ID" value="KIL59655.1"/>
    <property type="molecule type" value="Genomic_DNA"/>
</dbReference>
<feature type="region of interest" description="Disordered" evidence="1">
    <location>
        <begin position="326"/>
        <end position="356"/>
    </location>
</feature>
<dbReference type="InterPro" id="IPR023214">
    <property type="entry name" value="HAD_sf"/>
</dbReference>
<dbReference type="InterPro" id="IPR036412">
    <property type="entry name" value="HAD-like_sf"/>
</dbReference>
<feature type="compositionally biased region" description="Polar residues" evidence="1">
    <location>
        <begin position="580"/>
        <end position="590"/>
    </location>
</feature>
<keyword evidence="4" id="KW-1185">Reference proteome</keyword>
<reference evidence="3 4" key="1">
    <citation type="submission" date="2014-04" db="EMBL/GenBank/DDBJ databases">
        <title>Evolutionary Origins and Diversification of the Mycorrhizal Mutualists.</title>
        <authorList>
            <consortium name="DOE Joint Genome Institute"/>
            <consortium name="Mycorrhizal Genomics Consortium"/>
            <person name="Kohler A."/>
            <person name="Kuo A."/>
            <person name="Nagy L.G."/>
            <person name="Floudas D."/>
            <person name="Copeland A."/>
            <person name="Barry K.W."/>
            <person name="Cichocki N."/>
            <person name="Veneault-Fourrey C."/>
            <person name="LaButti K."/>
            <person name="Lindquist E.A."/>
            <person name="Lipzen A."/>
            <person name="Lundell T."/>
            <person name="Morin E."/>
            <person name="Murat C."/>
            <person name="Riley R."/>
            <person name="Ohm R."/>
            <person name="Sun H."/>
            <person name="Tunlid A."/>
            <person name="Henrissat B."/>
            <person name="Grigoriev I.V."/>
            <person name="Hibbett D.S."/>
            <person name="Martin F."/>
        </authorList>
    </citation>
    <scope>NUCLEOTIDE SEQUENCE [LARGE SCALE GENOMIC DNA]</scope>
    <source>
        <strain evidence="3 4">Koide BX008</strain>
    </source>
</reference>
<dbReference type="Proteomes" id="UP000054549">
    <property type="component" value="Unassembled WGS sequence"/>
</dbReference>
<name>A0A0C2SA28_AMAMK</name>
<feature type="compositionally biased region" description="Basic and acidic residues" evidence="1">
    <location>
        <begin position="217"/>
        <end position="229"/>
    </location>
</feature>
<dbReference type="SUPFAM" id="SSF56784">
    <property type="entry name" value="HAD-like"/>
    <property type="match status" value="1"/>
</dbReference>
<feature type="compositionally biased region" description="Low complexity" evidence="1">
    <location>
        <begin position="344"/>
        <end position="355"/>
    </location>
</feature>
<organism evidence="3 4">
    <name type="scientific">Amanita muscaria (strain Koide BX008)</name>
    <dbReference type="NCBI Taxonomy" id="946122"/>
    <lineage>
        <taxon>Eukaryota</taxon>
        <taxon>Fungi</taxon>
        <taxon>Dikarya</taxon>
        <taxon>Basidiomycota</taxon>
        <taxon>Agaricomycotina</taxon>
        <taxon>Agaricomycetes</taxon>
        <taxon>Agaricomycetidae</taxon>
        <taxon>Agaricales</taxon>
        <taxon>Pluteineae</taxon>
        <taxon>Amanitaceae</taxon>
        <taxon>Amanita</taxon>
    </lineage>
</organism>
<evidence type="ECO:0000313" key="3">
    <source>
        <dbReference type="EMBL" id="KIL59655.1"/>
    </source>
</evidence>
<dbReference type="PANTHER" id="PTHR12210">
    <property type="entry name" value="DULLARD PROTEIN PHOSPHATASE"/>
    <property type="match status" value="1"/>
</dbReference>
<dbReference type="InParanoid" id="A0A0C2SA28"/>
<feature type="region of interest" description="Disordered" evidence="1">
    <location>
        <begin position="196"/>
        <end position="229"/>
    </location>
</feature>
<dbReference type="STRING" id="946122.A0A0C2SA28"/>
<feature type="compositionally biased region" description="Polar residues" evidence="1">
    <location>
        <begin position="41"/>
        <end position="55"/>
    </location>
</feature>
<evidence type="ECO:0000313" key="4">
    <source>
        <dbReference type="Proteomes" id="UP000054549"/>
    </source>
</evidence>
<feature type="compositionally biased region" description="Basic residues" evidence="1">
    <location>
        <begin position="449"/>
        <end position="459"/>
    </location>
</feature>
<dbReference type="InterPro" id="IPR004274">
    <property type="entry name" value="FCP1_dom"/>
</dbReference>
<evidence type="ECO:0000259" key="2">
    <source>
        <dbReference type="PROSITE" id="PS50969"/>
    </source>
</evidence>
<sequence length="628" mass="70919">MSRHNRWPGSGGSYDTEGNHRGRYQSTCQPGHHQSRHDRPGSSSSARNTWNSPNSLWNREQLQTESSDINIRQQTDGPCYDQHCGGNEWPFSHREEGFQDPCFMSPQSSSAYAPTCDYVVPMTASLLTTPSSSRILETSSITPEITSYPQPKVEKQTSPSPEYLEATLEPSTYLYDHTSSRKLLILDLNGTLVFRSPHQRKSGTNGQISSHHHHHDSYRSEHPRISSERGEPHFKAHADLTVLPRLRPVHPRPFLPSFRQYLFHPKTRLWLDTMIWSSAQPHSVSDMVQRCFGDSKDELVAVWARDTLGLSKEQYHRKTQTTKDLEKPWAFLSSPKSSEEPKDSAPASSPLPNLPRTVHSAHTTLLLDDSPLKAHLQPWNHICIKEYVAEMRSLDVAAAQTMDKTNGASTYGVTEGNVNRSAASQAKSDDGVGAETTSEDQPEEQQDSRKRKRKLKKIAKKENKMMLKRQNVSGENPIEWRDGELTPKQWWRMYDCTLLAVIGVLDAVKRESNVAAWVRKRGLRRTIEEEERDDMSQMANFKEKGEITDFDSDASTDCATSPPETEKDNGGSKRPRRVSAGNSEGLSGNPTKEGLWFEDELTMSYWVERGIGSLKELHIEVDAGVKVS</sequence>
<feature type="region of interest" description="Disordered" evidence="1">
    <location>
        <begin position="406"/>
        <end position="461"/>
    </location>
</feature>
<dbReference type="HOGENOM" id="CLU_018875_2_1_1"/>
<feature type="domain" description="FCP1 homology" evidence="2">
    <location>
        <begin position="177"/>
        <end position="408"/>
    </location>
</feature>
<dbReference type="InterPro" id="IPR050365">
    <property type="entry name" value="TIM50"/>
</dbReference>
<evidence type="ECO:0000256" key="1">
    <source>
        <dbReference type="SAM" id="MobiDB-lite"/>
    </source>
</evidence>
<dbReference type="SMART" id="SM00577">
    <property type="entry name" value="CPDc"/>
    <property type="match status" value="1"/>
</dbReference>
<protein>
    <recommendedName>
        <fullName evidence="2">FCP1 homology domain-containing protein</fullName>
    </recommendedName>
</protein>
<dbReference type="Gene3D" id="3.40.50.1000">
    <property type="entry name" value="HAD superfamily/HAD-like"/>
    <property type="match status" value="1"/>
</dbReference>
<feature type="region of interest" description="Disordered" evidence="1">
    <location>
        <begin position="1"/>
        <end position="55"/>
    </location>
</feature>
<feature type="region of interest" description="Disordered" evidence="1">
    <location>
        <begin position="530"/>
        <end position="593"/>
    </location>
</feature>
<dbReference type="OrthoDB" id="1711508at2759"/>
<gene>
    <name evidence="3" type="ORF">M378DRAFT_169051</name>
</gene>
<feature type="compositionally biased region" description="Polar residues" evidence="1">
    <location>
        <begin position="406"/>
        <end position="426"/>
    </location>
</feature>